<accession>A0ABW2CIB6</accession>
<dbReference type="RefSeq" id="WP_160820783.1">
    <property type="nucleotide sequence ID" value="NZ_JBHSXE010000001.1"/>
</dbReference>
<proteinExistence type="predicted"/>
<dbReference type="Proteomes" id="UP001596380">
    <property type="component" value="Unassembled WGS sequence"/>
</dbReference>
<gene>
    <name evidence="1" type="ORF">ACFQKB_12825</name>
</gene>
<protein>
    <submittedName>
        <fullName evidence="1">Uncharacterized protein</fullName>
    </submittedName>
</protein>
<organism evidence="1 2">
    <name type="scientific">Actinomadura yumaensis</name>
    <dbReference type="NCBI Taxonomy" id="111807"/>
    <lineage>
        <taxon>Bacteria</taxon>
        <taxon>Bacillati</taxon>
        <taxon>Actinomycetota</taxon>
        <taxon>Actinomycetes</taxon>
        <taxon>Streptosporangiales</taxon>
        <taxon>Thermomonosporaceae</taxon>
        <taxon>Actinomadura</taxon>
    </lineage>
</organism>
<sequence>MSFTRGRAETPLAISTMEKAADQPPFLVISMAAEPTRPWCNGATGGRFLSALGDLDHLAGK</sequence>
<keyword evidence="2" id="KW-1185">Reference proteome</keyword>
<name>A0ABW2CIB6_9ACTN</name>
<reference evidence="2" key="1">
    <citation type="journal article" date="2019" name="Int. J. Syst. Evol. Microbiol.">
        <title>The Global Catalogue of Microorganisms (GCM) 10K type strain sequencing project: providing services to taxonomists for standard genome sequencing and annotation.</title>
        <authorList>
            <consortium name="The Broad Institute Genomics Platform"/>
            <consortium name="The Broad Institute Genome Sequencing Center for Infectious Disease"/>
            <person name="Wu L."/>
            <person name="Ma J."/>
        </authorList>
    </citation>
    <scope>NUCLEOTIDE SEQUENCE [LARGE SCALE GENOMIC DNA]</scope>
    <source>
        <strain evidence="2">JCM 3369</strain>
    </source>
</reference>
<evidence type="ECO:0000313" key="2">
    <source>
        <dbReference type="Proteomes" id="UP001596380"/>
    </source>
</evidence>
<comment type="caution">
    <text evidence="1">The sequence shown here is derived from an EMBL/GenBank/DDBJ whole genome shotgun (WGS) entry which is preliminary data.</text>
</comment>
<evidence type="ECO:0000313" key="1">
    <source>
        <dbReference type="EMBL" id="MFC6880646.1"/>
    </source>
</evidence>
<dbReference type="EMBL" id="JBHSXS010000005">
    <property type="protein sequence ID" value="MFC6880646.1"/>
    <property type="molecule type" value="Genomic_DNA"/>
</dbReference>